<evidence type="ECO:0000256" key="7">
    <source>
        <dbReference type="SAM" id="SignalP"/>
    </source>
</evidence>
<dbReference type="InterPro" id="IPR003599">
    <property type="entry name" value="Ig_sub"/>
</dbReference>
<dbReference type="PROSITE" id="PS50835">
    <property type="entry name" value="IG_LIKE"/>
    <property type="match status" value="4"/>
</dbReference>
<dbReference type="PANTHER" id="PTHR46013">
    <property type="entry name" value="VASCULAR CELL ADHESION MOLECULE 1"/>
    <property type="match status" value="1"/>
</dbReference>
<gene>
    <name evidence="9" type="ORF">XNOV1_A043501</name>
</gene>
<feature type="region of interest" description="Disordered" evidence="5">
    <location>
        <begin position="612"/>
        <end position="652"/>
    </location>
</feature>
<evidence type="ECO:0000256" key="3">
    <source>
        <dbReference type="ARBA" id="ARBA00045430"/>
    </source>
</evidence>
<evidence type="ECO:0000256" key="5">
    <source>
        <dbReference type="SAM" id="MobiDB-lite"/>
    </source>
</evidence>
<reference evidence="9" key="1">
    <citation type="submission" date="2023-08" db="EMBL/GenBank/DDBJ databases">
        <authorList>
            <person name="Alioto T."/>
            <person name="Alioto T."/>
            <person name="Gomez Garrido J."/>
        </authorList>
    </citation>
    <scope>NUCLEOTIDE SEQUENCE</scope>
</reference>
<name>A0AAV1EWI4_XYRNO</name>
<feature type="domain" description="Ig-like" evidence="8">
    <location>
        <begin position="320"/>
        <end position="389"/>
    </location>
</feature>
<dbReference type="PANTHER" id="PTHR46013:SF4">
    <property type="entry name" value="B-CELL RECEPTOR CD22-RELATED"/>
    <property type="match status" value="1"/>
</dbReference>
<comment type="subunit">
    <text evidence="4">Predominantly monomer of isoform CD22-beta. Also found as heterodimer of isoform CD22-beta and a shorter isoform. Interacts with PTPN6/SHP-1, LYN, SYK, PIK3R1/PIK3R2 and PLCG1 upon phosphorylation. Interacts with GRB2, INPP5D and SHC1 upon phosphorylation. May form a complex with INPP5D/SHIP, GRB2 and SHC1.</text>
</comment>
<keyword evidence="7" id="KW-0732">Signal</keyword>
<keyword evidence="6" id="KW-0472">Membrane</keyword>
<dbReference type="InterPro" id="IPR013783">
    <property type="entry name" value="Ig-like_fold"/>
</dbReference>
<dbReference type="SMART" id="SM00409">
    <property type="entry name" value="IG"/>
    <property type="match status" value="4"/>
</dbReference>
<dbReference type="Proteomes" id="UP001178508">
    <property type="component" value="Chromosome 3"/>
</dbReference>
<evidence type="ECO:0000256" key="2">
    <source>
        <dbReference type="ARBA" id="ARBA00041781"/>
    </source>
</evidence>
<dbReference type="SUPFAM" id="SSF48726">
    <property type="entry name" value="Immunoglobulin"/>
    <property type="match status" value="4"/>
</dbReference>
<feature type="domain" description="Ig-like" evidence="8">
    <location>
        <begin position="494"/>
        <end position="575"/>
    </location>
</feature>
<evidence type="ECO:0000259" key="8">
    <source>
        <dbReference type="PROSITE" id="PS50835"/>
    </source>
</evidence>
<accession>A0AAV1EWI4</accession>
<evidence type="ECO:0000256" key="1">
    <source>
        <dbReference type="ARBA" id="ARBA00040106"/>
    </source>
</evidence>
<dbReference type="InterPro" id="IPR056386">
    <property type="entry name" value="Ig_CD22"/>
</dbReference>
<feature type="signal peptide" evidence="7">
    <location>
        <begin position="1"/>
        <end position="22"/>
    </location>
</feature>
<feature type="compositionally biased region" description="Acidic residues" evidence="5">
    <location>
        <begin position="643"/>
        <end position="652"/>
    </location>
</feature>
<dbReference type="CDD" id="cd00096">
    <property type="entry name" value="Ig"/>
    <property type="match status" value="1"/>
</dbReference>
<protein>
    <recommendedName>
        <fullName evidence="1">B-cell receptor CD22</fullName>
    </recommendedName>
    <alternativeName>
        <fullName evidence="2">Sialic acid-binding Ig-like lectin 2</fullName>
    </alternativeName>
</protein>
<keyword evidence="10" id="KW-1185">Reference proteome</keyword>
<dbReference type="InterPro" id="IPR007110">
    <property type="entry name" value="Ig-like_dom"/>
</dbReference>
<dbReference type="InterPro" id="IPR003598">
    <property type="entry name" value="Ig_sub2"/>
</dbReference>
<evidence type="ECO:0000256" key="4">
    <source>
        <dbReference type="ARBA" id="ARBA00046458"/>
    </source>
</evidence>
<evidence type="ECO:0000313" key="10">
    <source>
        <dbReference type="Proteomes" id="UP001178508"/>
    </source>
</evidence>
<keyword evidence="6" id="KW-0812">Transmembrane</keyword>
<feature type="domain" description="Ig-like" evidence="8">
    <location>
        <begin position="408"/>
        <end position="484"/>
    </location>
</feature>
<sequence>MSSTATKSGLVIIFLSMTVVQGQQDWGVTYSSTQICALKGMTVDIPCTYIHPPNWGEHHAVPVGILWFTRMNGSNPVDLRSEPDYTGRVEYHFHENGCTLRITDLTESDAAEYKIRLIMNHQDDSVTESPGVTLSVTDLHVTVINSTEDRAELKCHSSCHPGSDQLSYIWYRNGRMISKETASVSVDIYPADSFACALKGHEDFHSPAVCVKGENCNRVTYTDRKICTLEGSSVDISCTYNSYSATTSNFWFSPERSSHWRFPSNPEDLREDSEFSGRVQVVESESGHSTLRITDLRLTDSAQYHFKFKTNGLEWHSVLPATTLTVTALQVQVNTESVHRTSDHAELKCHSSCSPAGHQSYIWFKNGEKIQTETATFLVRLDSVDSYACALRGYEDFPSPPVYALNAPSVSASPPGEITEGSSVTLNCSSDANIKATYTWYKRNQALSCEKPQLIFTSIQSSDSGEYHCAAENELGRRASKPISVDVNYPPKLPSVSVSPSAEIDEGSSVTLTCSSDANPAANYTWYKENEIFPQALGQTFTITDFSASNSGNYYCEAHNGIGFHNSTSILIVVSGDSILRINVIRLTLLPLVLIPLLLLILWSRKKKTLSSTSEPVKPAEMIELNPSPKSEDISAVPSAQAEDTEEQEDIV</sequence>
<evidence type="ECO:0000313" key="9">
    <source>
        <dbReference type="EMBL" id="CAJ1052898.1"/>
    </source>
</evidence>
<dbReference type="Pfam" id="PF24518">
    <property type="entry name" value="Ig_CD22"/>
    <property type="match status" value="1"/>
</dbReference>
<dbReference type="CDD" id="cd00099">
    <property type="entry name" value="IgV"/>
    <property type="match status" value="1"/>
</dbReference>
<organism evidence="9 10">
    <name type="scientific">Xyrichtys novacula</name>
    <name type="common">Pearly razorfish</name>
    <name type="synonym">Hemipteronotus novacula</name>
    <dbReference type="NCBI Taxonomy" id="13765"/>
    <lineage>
        <taxon>Eukaryota</taxon>
        <taxon>Metazoa</taxon>
        <taxon>Chordata</taxon>
        <taxon>Craniata</taxon>
        <taxon>Vertebrata</taxon>
        <taxon>Euteleostomi</taxon>
        <taxon>Actinopterygii</taxon>
        <taxon>Neopterygii</taxon>
        <taxon>Teleostei</taxon>
        <taxon>Neoteleostei</taxon>
        <taxon>Acanthomorphata</taxon>
        <taxon>Eupercaria</taxon>
        <taxon>Labriformes</taxon>
        <taxon>Labridae</taxon>
        <taxon>Xyrichtys</taxon>
    </lineage>
</organism>
<proteinExistence type="predicted"/>
<feature type="chain" id="PRO_5043863852" description="B-cell receptor CD22" evidence="7">
    <location>
        <begin position="23"/>
        <end position="652"/>
    </location>
</feature>
<dbReference type="InterPro" id="IPR036179">
    <property type="entry name" value="Ig-like_dom_sf"/>
</dbReference>
<comment type="function">
    <text evidence="3">Most highly expressed siglec (sialic acid-binding immunoglobulin-like lectin) on B-cells that plays a role in various aspects of B-cell biology including differentiation, antigen presentation, and trafficking to bone marrow. Binds to alpha 2,6-linked sialic acid residues of surface molecules such as CD22 itself, CD45 and IgM in a cis configuration. Can also bind to ligands on other cells as an adhesion molecule in a trans configuration. Acts as an inhibitory coreceptor on the surface of B-cells and inhibits B-cell receptor induced signaling, characterized by inhibition of the calcium mobilization and cellular activation. Mechanistically, the immunoreceptor tyrosine-based inhibitory motif domain is phosphorylated by the Src kinase LYN, which in turn leads to the recruitment of the protein tyrosine phosphatase 1/PTPN6, leading to the negative regulation of BCR signaling. If this negative signaling from is of sufficient strength, apoptosis of the B-cell can be induced.</text>
</comment>
<dbReference type="Pfam" id="PF13895">
    <property type="entry name" value="Ig_2"/>
    <property type="match status" value="2"/>
</dbReference>
<keyword evidence="6" id="KW-1133">Transmembrane helix</keyword>
<dbReference type="AlphaFoldDB" id="A0AAV1EWI4"/>
<dbReference type="EMBL" id="OY660866">
    <property type="protein sequence ID" value="CAJ1052898.1"/>
    <property type="molecule type" value="Genomic_DNA"/>
</dbReference>
<dbReference type="SMART" id="SM00408">
    <property type="entry name" value="IGc2"/>
    <property type="match status" value="2"/>
</dbReference>
<dbReference type="Gene3D" id="2.60.40.10">
    <property type="entry name" value="Immunoglobulins"/>
    <property type="match status" value="4"/>
</dbReference>
<feature type="domain" description="Ig-like" evidence="8">
    <location>
        <begin position="207"/>
        <end position="304"/>
    </location>
</feature>
<evidence type="ECO:0000256" key="6">
    <source>
        <dbReference type="SAM" id="Phobius"/>
    </source>
</evidence>
<feature type="transmembrane region" description="Helical" evidence="6">
    <location>
        <begin position="584"/>
        <end position="603"/>
    </location>
</feature>